<feature type="compositionally biased region" description="Low complexity" evidence="1">
    <location>
        <begin position="358"/>
        <end position="373"/>
    </location>
</feature>
<protein>
    <submittedName>
        <fullName evidence="3">Carboxypeptidase regulatory-like domain-containing protein</fullName>
    </submittedName>
</protein>
<name>A0A4U5JF99_9EURY</name>
<feature type="transmembrane region" description="Helical" evidence="2">
    <location>
        <begin position="375"/>
        <end position="394"/>
    </location>
</feature>
<organism evidence="3 4">
    <name type="scientific">Natronomonas salsuginis</name>
    <dbReference type="NCBI Taxonomy" id="2217661"/>
    <lineage>
        <taxon>Archaea</taxon>
        <taxon>Methanobacteriati</taxon>
        <taxon>Methanobacteriota</taxon>
        <taxon>Stenosarchaea group</taxon>
        <taxon>Halobacteria</taxon>
        <taxon>Halobacteriales</taxon>
        <taxon>Natronomonadaceae</taxon>
        <taxon>Natronomonas</taxon>
    </lineage>
</organism>
<keyword evidence="2" id="KW-0472">Membrane</keyword>
<evidence type="ECO:0000313" key="3">
    <source>
        <dbReference type="EMBL" id="TKR28052.1"/>
    </source>
</evidence>
<keyword evidence="3" id="KW-0645">Protease</keyword>
<dbReference type="Proteomes" id="UP000308037">
    <property type="component" value="Unassembled WGS sequence"/>
</dbReference>
<keyword evidence="3" id="KW-0121">Carboxypeptidase</keyword>
<dbReference type="Gene3D" id="2.60.40.1120">
    <property type="entry name" value="Carboxypeptidase-like, regulatory domain"/>
    <property type="match status" value="1"/>
</dbReference>
<reference evidence="3 4" key="1">
    <citation type="submission" date="2019-04" db="EMBL/GenBank/DDBJ databases">
        <title>Natronomonas sp. F20-122 a newhaloarchaeon isolated from a saline saltern of Isla Bacuta, Huelva, Spain.</title>
        <authorList>
            <person name="Duran-Viseras A."/>
            <person name="Sanchez-Porro C."/>
            <person name="Ventosa A."/>
        </authorList>
    </citation>
    <scope>NUCLEOTIDE SEQUENCE [LARGE SCALE GENOMIC DNA]</scope>
    <source>
        <strain evidence="3 4">F20-122</strain>
    </source>
</reference>
<gene>
    <name evidence="3" type="ORF">DM868_02925</name>
</gene>
<keyword evidence="2" id="KW-1133">Transmembrane helix</keyword>
<comment type="caution">
    <text evidence="3">The sequence shown here is derived from an EMBL/GenBank/DDBJ whole genome shotgun (WGS) entry which is preliminary data.</text>
</comment>
<evidence type="ECO:0000256" key="2">
    <source>
        <dbReference type="SAM" id="Phobius"/>
    </source>
</evidence>
<dbReference type="OrthoDB" id="205784at2157"/>
<dbReference type="SUPFAM" id="SSF49478">
    <property type="entry name" value="Cna protein B-type domain"/>
    <property type="match status" value="1"/>
</dbReference>
<evidence type="ECO:0000256" key="1">
    <source>
        <dbReference type="SAM" id="MobiDB-lite"/>
    </source>
</evidence>
<dbReference type="GO" id="GO:0004180">
    <property type="term" value="F:carboxypeptidase activity"/>
    <property type="evidence" value="ECO:0007669"/>
    <property type="project" value="UniProtKB-KW"/>
</dbReference>
<dbReference type="EMBL" id="QKNX01000001">
    <property type="protein sequence ID" value="TKR28052.1"/>
    <property type="molecule type" value="Genomic_DNA"/>
</dbReference>
<dbReference type="AlphaFoldDB" id="A0A4U5JF99"/>
<dbReference type="Pfam" id="PF13620">
    <property type="entry name" value="CarboxypepD_reg"/>
    <property type="match status" value="1"/>
</dbReference>
<dbReference type="RefSeq" id="WP_137275351.1">
    <property type="nucleotide sequence ID" value="NZ_QKNX01000001.1"/>
</dbReference>
<keyword evidence="2" id="KW-0812">Transmembrane</keyword>
<keyword evidence="3" id="KW-0378">Hydrolase</keyword>
<accession>A0A4U5JF99</accession>
<sequence length="402" mass="42928">MRSWVVVILVALVLCVGWSASAAANDEVSLTVSVVNQSGAGVGDATVIATWDGGEATGTTASNGKVFIDVPNGADVELDVDDDRYVRNRRLSISDADEREIELPVVPQGTATVTVTDSDGQPLSDATVRLRQDDETVASGETDGNRAFRTDAIERGEYRLSAVKPGFFRNETDLTVGLETEATVALQRGRVTLDIEVVDDHFEPPRTLTEVRVRIGADNFDANVSTSDGTASLNVPANTRYRIVATKDGYESTPNVQTVREASASVIVAAQRIHELTVTTSNDRVIVGETTRIEVTNAYGEPVQGARVRIDGEGVGETDDRGEMTIEIETVDERTIDATDGQVDSEPITVTGFDPDAETGTSEPTPTEAPAETPGFGVVVTVVALAFAFAVRAARQRRRSVE</sequence>
<keyword evidence="4" id="KW-1185">Reference proteome</keyword>
<feature type="region of interest" description="Disordered" evidence="1">
    <location>
        <begin position="344"/>
        <end position="373"/>
    </location>
</feature>
<proteinExistence type="predicted"/>
<evidence type="ECO:0000313" key="4">
    <source>
        <dbReference type="Proteomes" id="UP000308037"/>
    </source>
</evidence>